<dbReference type="Pfam" id="PF23276">
    <property type="entry name" value="TPR_24"/>
    <property type="match status" value="2"/>
</dbReference>
<feature type="non-terminal residue" evidence="4">
    <location>
        <position position="1344"/>
    </location>
</feature>
<dbReference type="EMBL" id="VZRX01006616">
    <property type="protein sequence ID" value="NWX28861.1"/>
    <property type="molecule type" value="Genomic_DNA"/>
</dbReference>
<dbReference type="InterPro" id="IPR011990">
    <property type="entry name" value="TPR-like_helical_dom_sf"/>
</dbReference>
<evidence type="ECO:0000256" key="1">
    <source>
        <dbReference type="ARBA" id="ARBA00022737"/>
    </source>
</evidence>
<dbReference type="GO" id="GO:0003730">
    <property type="term" value="F:mRNA 3'-UTR binding"/>
    <property type="evidence" value="ECO:0007669"/>
    <property type="project" value="TreeGrafter"/>
</dbReference>
<keyword evidence="5" id="KW-1185">Reference proteome</keyword>
<dbReference type="PROSITE" id="PS51375">
    <property type="entry name" value="PPR"/>
    <property type="match status" value="3"/>
</dbReference>
<dbReference type="PANTHER" id="PTHR46669:SF1">
    <property type="entry name" value="LEUCINE-RICH PPR MOTIF-CONTAINING PROTEIN, MITOCHONDRIAL"/>
    <property type="match status" value="1"/>
</dbReference>
<feature type="domain" description="Pentatricopeptide repeat-containing protein-mitochondrial" evidence="3">
    <location>
        <begin position="165"/>
        <end position="264"/>
    </location>
</feature>
<feature type="domain" description="Pentatricopeptide repeat-containing protein-mitochondrial" evidence="3">
    <location>
        <begin position="363"/>
        <end position="431"/>
    </location>
</feature>
<evidence type="ECO:0000259" key="3">
    <source>
        <dbReference type="Pfam" id="PF23276"/>
    </source>
</evidence>
<dbReference type="PANTHER" id="PTHR46669">
    <property type="entry name" value="LEUCINE-RICH PPR MOTIF-CONTAINING PROTEIN, MITOCHONDRIAL"/>
    <property type="match status" value="1"/>
</dbReference>
<feature type="repeat" description="PPR" evidence="2">
    <location>
        <begin position="185"/>
        <end position="219"/>
    </location>
</feature>
<organism evidence="4 5">
    <name type="scientific">Notiomystis cincta</name>
    <dbReference type="NCBI Taxonomy" id="366454"/>
    <lineage>
        <taxon>Eukaryota</taxon>
        <taxon>Metazoa</taxon>
        <taxon>Chordata</taxon>
        <taxon>Craniata</taxon>
        <taxon>Vertebrata</taxon>
        <taxon>Euteleostomi</taxon>
        <taxon>Archelosauria</taxon>
        <taxon>Archosauria</taxon>
        <taxon>Dinosauria</taxon>
        <taxon>Saurischia</taxon>
        <taxon>Theropoda</taxon>
        <taxon>Coelurosauria</taxon>
        <taxon>Aves</taxon>
        <taxon>Neognathae</taxon>
        <taxon>Neoaves</taxon>
        <taxon>Telluraves</taxon>
        <taxon>Australaves</taxon>
        <taxon>Passeriformes</taxon>
        <taxon>Notiomystidae</taxon>
        <taxon>Notiomystis</taxon>
    </lineage>
</organism>
<dbReference type="OrthoDB" id="185373at2759"/>
<dbReference type="Pfam" id="PF01535">
    <property type="entry name" value="PPR"/>
    <property type="match status" value="3"/>
</dbReference>
<dbReference type="GO" id="GO:0070129">
    <property type="term" value="P:regulation of mitochondrial translation"/>
    <property type="evidence" value="ECO:0007669"/>
    <property type="project" value="TreeGrafter"/>
</dbReference>
<evidence type="ECO:0000256" key="2">
    <source>
        <dbReference type="PROSITE-ProRule" id="PRU00708"/>
    </source>
</evidence>
<evidence type="ECO:0000313" key="5">
    <source>
        <dbReference type="Proteomes" id="UP000579558"/>
    </source>
</evidence>
<dbReference type="Gene3D" id="1.25.40.10">
    <property type="entry name" value="Tetratricopeptide repeat domain"/>
    <property type="match status" value="4"/>
</dbReference>
<comment type="caution">
    <text evidence="4">The sequence shown here is derived from an EMBL/GenBank/DDBJ whole genome shotgun (WGS) entry which is preliminary data.</text>
</comment>
<feature type="repeat" description="PPR" evidence="2">
    <location>
        <begin position="150"/>
        <end position="184"/>
    </location>
</feature>
<proteinExistence type="predicted"/>
<dbReference type="InterPro" id="IPR033490">
    <property type="entry name" value="LRP130"/>
</dbReference>
<feature type="repeat" description="PPR" evidence="2">
    <location>
        <begin position="708"/>
        <end position="742"/>
    </location>
</feature>
<evidence type="ECO:0000313" key="4">
    <source>
        <dbReference type="EMBL" id="NWX28861.1"/>
    </source>
</evidence>
<gene>
    <name evidence="4" type="primary">Lrpprc</name>
    <name evidence="4" type="ORF">NOTCIN_R06566</name>
</gene>
<name>A0A7K6V195_9PASS</name>
<dbReference type="InterPro" id="IPR057027">
    <property type="entry name" value="TPR_mt"/>
</dbReference>
<dbReference type="Pfam" id="PF13812">
    <property type="entry name" value="PPR_3"/>
    <property type="match status" value="1"/>
</dbReference>
<protein>
    <submittedName>
        <fullName evidence="4">LPPRC protein</fullName>
    </submittedName>
</protein>
<dbReference type="NCBIfam" id="TIGR00756">
    <property type="entry name" value="PPR"/>
    <property type="match status" value="1"/>
</dbReference>
<dbReference type="GO" id="GO:0005739">
    <property type="term" value="C:mitochondrion"/>
    <property type="evidence" value="ECO:0007669"/>
    <property type="project" value="TreeGrafter"/>
</dbReference>
<dbReference type="Proteomes" id="UP000579558">
    <property type="component" value="Unassembled WGS sequence"/>
</dbReference>
<feature type="non-terminal residue" evidence="4">
    <location>
        <position position="1"/>
    </location>
</feature>
<accession>A0A7K6V195</accession>
<reference evidence="4 5" key="1">
    <citation type="submission" date="2019-09" db="EMBL/GenBank/DDBJ databases">
        <title>Bird 10,000 Genomes (B10K) Project - Family phase.</title>
        <authorList>
            <person name="Zhang G."/>
        </authorList>
    </citation>
    <scope>NUCLEOTIDE SEQUENCE [LARGE SCALE GENOMIC DNA]</scope>
    <source>
        <strain evidence="4">B10K-DU-029-75</strain>
    </source>
</reference>
<sequence length="1344" mass="152355">SRNIMNQKRFLTLAPQEEGSVKEDPVSEVRTRATWQFDWALNKVDNSVRKTGRIPKALLLKIFQEISKAGCPGSNQTLLLLKSCGALLPEVLSPERTELAHMMWDKMKELGAVYDASHYNALLKVYLQNEHKFSPTEFLARMEEANVQPNRVTYQRLIAAYCNEGDIEGASKILGFMKSKDLPITEAVFSSLVKGHARSGDMKSAENILSVMRMAGVEPGPDTYLSLLNVYAEKGDADSIKKTLEQVEKTEGYLMDRILMQVIFSLAKAGYPQHIEDIKGRIRFERELIPDVMNLCLTLVTHGFEDVAFSILKSLSHLSRDDLDQGSFFLQHCVNRDLPLNKLKQFCKELKELKMHSAPLPFILRCALEANKSALAIDVMKMMKEEGLPLRPHYCWPLLVAYQKEKNLQGIFEVLKVMHKLGVDLDAETYTDYVFKNFPDTETARAQLKENGCLFESMGLYIAELRSEALQGRLDRVLSIMSSAKTPAIDNRVFRNSLIMGFKSFFWLQCTIILSPQITELLYKDERYCLTPPGPTEAVGYFLYHLIDSMSDSEVQAKEERLRQYFHQLKKMNIVIFTSHYNGICRLLDSSQVPELIKDARLLCGKKSLSADNIPESAKSDVSALEKKLEKQKAENQPITDVLKQLIHALCEEENMQKALEVKAKYEPDMVVGGYAALIDLCCRHDNVEEAMNLKEKVFPRNSPVALDSGKYVVLVEVLEKHGRLEDAINILTEMKEKDVPISGRTVASFLRILNAAAMRGEVETVNRLHEAISNLGLVKTAALHAPLITVHFEKDDMPAALEALISCYKKYGKILQLHNIYCKLIEKGDADLLQKVSDFISREYGDMMALYDLFFAFLQTGKYKEARKVVETPGLRAHPGRLQWFAKRCILNKQMETLEQLVELTQNLFECDRDEMYYHLLELCERNKDWGKAEAVWTKIQEENVVPREKTLILLANILKKNGQVVPFEVPKGKSEDGRSAATEEEMKIQMLCKQNKAKEAYNIFRRMQKEDESCYRSCDVLVKALLAQNCLEEALDVKRIAETHIKGFTLNSAASSLLIISQVRRDYLKDALALLKGMLDSGMLPTRPAVIALIQALAEKGDVKNLQALENILGDVTKSVNLSDSLMANAIALAHTKNNDLDVAVKYLEPLLISGAQNPDQAVRNISYLLKKVSEDGLEPALEKFGAMAERLASQFGIYRPVTDLFLQYLSADRVDDARSLLQRYDAIVQERRTLGRFLARAASKPGQAKRIETLLELIPKHFDPPVAYRYLLRCYELDGDVASVKATYEKAKAENIELHEISLKSLATFLKKVGEPVPFTEPPETFKFYVEKWRNRRLEAS</sequence>
<keyword evidence="1" id="KW-0677">Repeat</keyword>
<dbReference type="GO" id="GO:0005634">
    <property type="term" value="C:nucleus"/>
    <property type="evidence" value="ECO:0007669"/>
    <property type="project" value="TreeGrafter"/>
</dbReference>
<dbReference type="InterPro" id="IPR002885">
    <property type="entry name" value="PPR_rpt"/>
</dbReference>